<evidence type="ECO:0000256" key="3">
    <source>
        <dbReference type="ARBA" id="ARBA00022857"/>
    </source>
</evidence>
<evidence type="ECO:0000256" key="4">
    <source>
        <dbReference type="ARBA" id="ARBA00023002"/>
    </source>
</evidence>
<dbReference type="CDD" id="cd17895">
    <property type="entry name" value="AGPR_1_N"/>
    <property type="match status" value="1"/>
</dbReference>
<dbReference type="InterPro" id="IPR036291">
    <property type="entry name" value="NAD(P)-bd_dom_sf"/>
</dbReference>
<dbReference type="InterPro" id="IPR023013">
    <property type="entry name" value="AGPR_AS"/>
</dbReference>
<accession>A0A519B9F4</accession>
<dbReference type="Proteomes" id="UP000320813">
    <property type="component" value="Unassembled WGS sequence"/>
</dbReference>
<dbReference type="Pfam" id="PF01118">
    <property type="entry name" value="Semialdhyde_dh"/>
    <property type="match status" value="1"/>
</dbReference>
<dbReference type="InterPro" id="IPR000534">
    <property type="entry name" value="Semialdehyde_DH_NAD-bd"/>
</dbReference>
<dbReference type="GO" id="GO:0005737">
    <property type="term" value="C:cytoplasm"/>
    <property type="evidence" value="ECO:0007669"/>
    <property type="project" value="UniProtKB-SubCell"/>
</dbReference>
<keyword evidence="4 5" id="KW-0560">Oxidoreductase</keyword>
<dbReference type="InterPro" id="IPR050085">
    <property type="entry name" value="AGPR"/>
</dbReference>
<dbReference type="Gene3D" id="3.30.360.10">
    <property type="entry name" value="Dihydrodipicolinate Reductase, domain 2"/>
    <property type="match status" value="1"/>
</dbReference>
<comment type="pathway">
    <text evidence="5">Amino-acid biosynthesis; L-arginine biosynthesis; N(2)-acetyl-L-ornithine from L-glutamate: step 3/4.</text>
</comment>
<dbReference type="HAMAP" id="MF_00150">
    <property type="entry name" value="ArgC_type1"/>
    <property type="match status" value="1"/>
</dbReference>
<dbReference type="NCBIfam" id="TIGR01850">
    <property type="entry name" value="argC"/>
    <property type="match status" value="1"/>
</dbReference>
<keyword evidence="1 5" id="KW-0055">Arginine biosynthesis</keyword>
<dbReference type="PANTHER" id="PTHR32338:SF10">
    <property type="entry name" value="N-ACETYL-GAMMA-GLUTAMYL-PHOSPHATE REDUCTASE, CHLOROPLASTIC-RELATED"/>
    <property type="match status" value="1"/>
</dbReference>
<dbReference type="InterPro" id="IPR058924">
    <property type="entry name" value="AGPR_dimerisation_dom"/>
</dbReference>
<evidence type="ECO:0000259" key="7">
    <source>
        <dbReference type="SMART" id="SM00859"/>
    </source>
</evidence>
<dbReference type="Pfam" id="PF22698">
    <property type="entry name" value="Semialdhyde_dhC_1"/>
    <property type="match status" value="1"/>
</dbReference>
<dbReference type="SUPFAM" id="SSF51735">
    <property type="entry name" value="NAD(P)-binding Rossmann-fold domains"/>
    <property type="match status" value="1"/>
</dbReference>
<dbReference type="GO" id="GO:0003942">
    <property type="term" value="F:N-acetyl-gamma-glutamyl-phosphate reductase activity"/>
    <property type="evidence" value="ECO:0007669"/>
    <property type="project" value="UniProtKB-UniRule"/>
</dbReference>
<keyword evidence="3 5" id="KW-0521">NADP</keyword>
<organism evidence="8 9">
    <name type="scientific">Candidatus Acidulodesulfobacterium ferriphilum</name>
    <dbReference type="NCBI Taxonomy" id="2597223"/>
    <lineage>
        <taxon>Bacteria</taxon>
        <taxon>Deltaproteobacteria</taxon>
        <taxon>Candidatus Acidulodesulfobacterales</taxon>
        <taxon>Candidatus Acidulodesulfobacterium</taxon>
    </lineage>
</organism>
<dbReference type="EC" id="1.2.1.38" evidence="5"/>
<dbReference type="PROSITE" id="PS01224">
    <property type="entry name" value="ARGC"/>
    <property type="match status" value="1"/>
</dbReference>
<evidence type="ECO:0000313" key="9">
    <source>
        <dbReference type="Proteomes" id="UP000320813"/>
    </source>
</evidence>
<comment type="caution">
    <text evidence="8">The sequence shown here is derived from an EMBL/GenBank/DDBJ whole genome shotgun (WGS) entry which is preliminary data.</text>
</comment>
<dbReference type="SMART" id="SM00859">
    <property type="entry name" value="Semialdhyde_dh"/>
    <property type="match status" value="1"/>
</dbReference>
<feature type="active site" evidence="5 6">
    <location>
        <position position="158"/>
    </location>
</feature>
<comment type="function">
    <text evidence="5">Catalyzes the NADPH-dependent reduction of N-acetyl-5-glutamyl phosphate to yield N-acetyl-L-glutamate 5-semialdehyde.</text>
</comment>
<evidence type="ECO:0000256" key="5">
    <source>
        <dbReference type="HAMAP-Rule" id="MF_00150"/>
    </source>
</evidence>
<dbReference type="InterPro" id="IPR000706">
    <property type="entry name" value="AGPR_type-1"/>
</dbReference>
<name>A0A519B9F4_9DELT</name>
<keyword evidence="2 5" id="KW-0028">Amino-acid biosynthesis</keyword>
<keyword evidence="5" id="KW-0963">Cytoplasm</keyword>
<comment type="catalytic activity">
    <reaction evidence="5">
        <text>N-acetyl-L-glutamate 5-semialdehyde + phosphate + NADP(+) = N-acetyl-L-glutamyl 5-phosphate + NADPH + H(+)</text>
        <dbReference type="Rhea" id="RHEA:21588"/>
        <dbReference type="ChEBI" id="CHEBI:15378"/>
        <dbReference type="ChEBI" id="CHEBI:29123"/>
        <dbReference type="ChEBI" id="CHEBI:43474"/>
        <dbReference type="ChEBI" id="CHEBI:57783"/>
        <dbReference type="ChEBI" id="CHEBI:57936"/>
        <dbReference type="ChEBI" id="CHEBI:58349"/>
        <dbReference type="EC" id="1.2.1.38"/>
    </reaction>
</comment>
<proteinExistence type="inferred from homology"/>
<evidence type="ECO:0000256" key="6">
    <source>
        <dbReference type="PROSITE-ProRule" id="PRU10010"/>
    </source>
</evidence>
<sequence>MIKVSVIGASGYSGIYLIHALSLRQDVSISFITSQSFAGKKLSEAFPLFIKPAFKKNPISNLLFSAYDEDTISSSSDIVFFCLPHGESSKLIPNILKKNNRVKIVDIGADFRFDDLKIYEEFYGKHNFAGLNSKFIYGLSDVFYEKIKNSQFVANPGCYPTGALLPLLPLFFKDAVDLKNPVIIDALSGISGDGRGLKLSNLFCEVENSVKAYNIWSHRHMPEIKEKITAAFLANNKDNKYKDGISLKVLFTPHRIPIARGILTTIYLKLKDGISEGEIFTLYNDFYGDSPFVSILESIQNCDIKNVIYSNNCHIAFEAGKNKGEEGFLKIFSVIDNLGKGASLQAVQNMNLMFNLEPDFGIPEYSPFP</sequence>
<dbReference type="GO" id="GO:0070401">
    <property type="term" value="F:NADP+ binding"/>
    <property type="evidence" value="ECO:0007669"/>
    <property type="project" value="InterPro"/>
</dbReference>
<dbReference type="UniPathway" id="UPA00068">
    <property type="reaction ID" value="UER00108"/>
</dbReference>
<dbReference type="SUPFAM" id="SSF55347">
    <property type="entry name" value="Glyceraldehyde-3-phosphate dehydrogenase-like, C-terminal domain"/>
    <property type="match status" value="1"/>
</dbReference>
<evidence type="ECO:0000256" key="1">
    <source>
        <dbReference type="ARBA" id="ARBA00022571"/>
    </source>
</evidence>
<feature type="domain" description="Semialdehyde dehydrogenase NAD-binding" evidence="7">
    <location>
        <begin position="3"/>
        <end position="150"/>
    </location>
</feature>
<dbReference type="GO" id="GO:0006526">
    <property type="term" value="P:L-arginine biosynthetic process"/>
    <property type="evidence" value="ECO:0007669"/>
    <property type="project" value="UniProtKB-UniRule"/>
</dbReference>
<dbReference type="CDD" id="cd23934">
    <property type="entry name" value="AGPR_1_C"/>
    <property type="match status" value="1"/>
</dbReference>
<comment type="subcellular location">
    <subcellularLocation>
        <location evidence="5">Cytoplasm</location>
    </subcellularLocation>
</comment>
<reference evidence="8 9" key="1">
    <citation type="submission" date="2019-01" db="EMBL/GenBank/DDBJ databases">
        <title>Insights into ecological role of a new deltaproteobacterial order Candidatus Sinidesulfobacterales (Sva0485) by metagenomics and metatranscriptomics.</title>
        <authorList>
            <person name="Tan S."/>
            <person name="Liu J."/>
            <person name="Fang Y."/>
            <person name="Hedlund B.P."/>
            <person name="Lian Z.H."/>
            <person name="Huang L.Y."/>
            <person name="Li J.T."/>
            <person name="Huang L.N."/>
            <person name="Li W.J."/>
            <person name="Jiang H.C."/>
            <person name="Dong H.L."/>
            <person name="Shu W.S."/>
        </authorList>
    </citation>
    <scope>NUCLEOTIDE SEQUENCE [LARGE SCALE GENOMIC DNA]</scope>
    <source>
        <strain evidence="8">AP3</strain>
    </source>
</reference>
<comment type="similarity">
    <text evidence="5">Belongs to the NAGSA dehydrogenase family. Type 1 subfamily.</text>
</comment>
<gene>
    <name evidence="5" type="primary">argC</name>
    <name evidence="8" type="ORF">EVJ47_08665</name>
</gene>
<evidence type="ECO:0000256" key="2">
    <source>
        <dbReference type="ARBA" id="ARBA00022605"/>
    </source>
</evidence>
<dbReference type="Gene3D" id="3.40.50.720">
    <property type="entry name" value="NAD(P)-binding Rossmann-like Domain"/>
    <property type="match status" value="1"/>
</dbReference>
<evidence type="ECO:0000313" key="8">
    <source>
        <dbReference type="EMBL" id="RZD13844.1"/>
    </source>
</evidence>
<protein>
    <recommendedName>
        <fullName evidence="5">N-acetyl-gamma-glutamyl-phosphate reductase</fullName>
        <shortName evidence="5">AGPR</shortName>
        <ecNumber evidence="5">1.2.1.38</ecNumber>
    </recommendedName>
    <alternativeName>
        <fullName evidence="5">N-acetyl-glutamate semialdehyde dehydrogenase</fullName>
        <shortName evidence="5">NAGSA dehydrogenase</shortName>
    </alternativeName>
</protein>
<dbReference type="GO" id="GO:0051287">
    <property type="term" value="F:NAD binding"/>
    <property type="evidence" value="ECO:0007669"/>
    <property type="project" value="InterPro"/>
</dbReference>
<dbReference type="EMBL" id="SGBD01000006">
    <property type="protein sequence ID" value="RZD13844.1"/>
    <property type="molecule type" value="Genomic_DNA"/>
</dbReference>
<dbReference type="PANTHER" id="PTHR32338">
    <property type="entry name" value="N-ACETYL-GAMMA-GLUTAMYL-PHOSPHATE REDUCTASE, CHLOROPLASTIC-RELATED-RELATED"/>
    <property type="match status" value="1"/>
</dbReference>
<dbReference type="AlphaFoldDB" id="A0A519B9F4"/>